<accession>A0ABS9U4N6</accession>
<evidence type="ECO:0000256" key="6">
    <source>
        <dbReference type="SAM" id="MobiDB-lite"/>
    </source>
</evidence>
<feature type="transmembrane region" description="Helical" evidence="7">
    <location>
        <begin position="41"/>
        <end position="60"/>
    </location>
</feature>
<evidence type="ECO:0000256" key="7">
    <source>
        <dbReference type="SAM" id="Phobius"/>
    </source>
</evidence>
<organism evidence="8 9">
    <name type="scientific">Sinomonas terrae</name>
    <dbReference type="NCBI Taxonomy" id="2908838"/>
    <lineage>
        <taxon>Bacteria</taxon>
        <taxon>Bacillati</taxon>
        <taxon>Actinomycetota</taxon>
        <taxon>Actinomycetes</taxon>
        <taxon>Micrococcales</taxon>
        <taxon>Micrococcaceae</taxon>
        <taxon>Sinomonas</taxon>
    </lineage>
</organism>
<feature type="transmembrane region" description="Helical" evidence="7">
    <location>
        <begin position="649"/>
        <end position="670"/>
    </location>
</feature>
<dbReference type="Gene3D" id="1.10.510.10">
    <property type="entry name" value="Transferase(Phosphotransferase) domain 1"/>
    <property type="match status" value="1"/>
</dbReference>
<evidence type="ECO:0000256" key="4">
    <source>
        <dbReference type="ARBA" id="ARBA00022989"/>
    </source>
</evidence>
<evidence type="ECO:0000256" key="5">
    <source>
        <dbReference type="ARBA" id="ARBA00023136"/>
    </source>
</evidence>
<dbReference type="Proteomes" id="UP001202922">
    <property type="component" value="Unassembled WGS sequence"/>
</dbReference>
<proteinExistence type="predicted"/>
<dbReference type="InterPro" id="IPR011009">
    <property type="entry name" value="Kinase-like_dom_sf"/>
</dbReference>
<evidence type="ECO:0000256" key="1">
    <source>
        <dbReference type="ARBA" id="ARBA00004651"/>
    </source>
</evidence>
<dbReference type="PANTHER" id="PTHR39087:SF2">
    <property type="entry name" value="UPF0104 MEMBRANE PROTEIN MJ1595"/>
    <property type="match status" value="1"/>
</dbReference>
<keyword evidence="3 7" id="KW-0812">Transmembrane</keyword>
<feature type="transmembrane region" description="Helical" evidence="7">
    <location>
        <begin position="734"/>
        <end position="751"/>
    </location>
</feature>
<protein>
    <submittedName>
        <fullName evidence="8">Flippase-like domain-containing protein</fullName>
    </submittedName>
</protein>
<dbReference type="RefSeq" id="WP_241055585.1">
    <property type="nucleotide sequence ID" value="NZ_JAKZBV010000001.1"/>
</dbReference>
<evidence type="ECO:0000313" key="9">
    <source>
        <dbReference type="Proteomes" id="UP001202922"/>
    </source>
</evidence>
<evidence type="ECO:0000256" key="2">
    <source>
        <dbReference type="ARBA" id="ARBA00022475"/>
    </source>
</evidence>
<name>A0ABS9U4N6_9MICC</name>
<sequence>MAANRTGQDGGPDSGHDARRPKRSSRYARLRLSIGRHPSDFVRMAVAAAVVLGCRLIAVAPGSNPVEAAIASQLQRLPSWSAPIWEGLTWLGWWPGIVAAVGLALYIGRIRLGASMAFAAAAAWLLAVVVSWTVPPRLVPPGVHSELLNAPGTGIFTFPDPRSAVIAALASVSTPYLTRLSRNTSWVLVVLVAAANVFLGQNLPVGAFAGVVLGWGMGKLFHIVLGAPGRRASESALQKAVEQAGLLGARVVPVHRGLLRPQEYEIIAADGALFRMKTVRRLHRRAGPLHRVSNALASIDVEHGPALSTPLHEVEHEAYIALLAERAGVGTVPVVLAGEIEHGPPFLISRAIEGQPLSSLPANEVSESLLDAIWGCVRALGSVPIAHQDLRAQNILVDAAGQPRISSFTFSRVGGAPGSYRQDAAELLVSLASVVGPDRAVASIRRAFSREVLLDVLPYLQRMVLHRRLRRQLAPGSGVLAKLREGLAEEIGAPVPSLRLPVRPSTIIVLLVGGLAVYLLLPELSNIDQVLVLLARGDTRWLIVTVLIGFLAILASAVSLLGSCVRRLPIRKTIVVQIAAAFTGRTTAAGLGFYRINWVYLERIGLRGPQIVAAIGVNRIVTGLVGAIGTILGIVVIGGAVPVGDVNVVLAWPVLVAVGALLLAVVLFLASPFGRRKVVSPGVAWVREISQEIIPLLRNPLRAVQLTAGCTAYLLLLAASLATTLAAFTPDFPLVPVLAVFIVGSTLGQLAPTPGGLGAVEAAMIAGLTAIDVAPSNAVAAVLGSRLLTYWLPVLPGVVTFRILQHRGVL</sequence>
<dbReference type="NCBIfam" id="TIGR00374">
    <property type="entry name" value="flippase-like domain"/>
    <property type="match status" value="1"/>
</dbReference>
<dbReference type="PANTHER" id="PTHR39087">
    <property type="entry name" value="UPF0104 MEMBRANE PROTEIN MJ1595"/>
    <property type="match status" value="1"/>
</dbReference>
<feature type="region of interest" description="Disordered" evidence="6">
    <location>
        <begin position="1"/>
        <end position="24"/>
    </location>
</feature>
<keyword evidence="2" id="KW-1003">Cell membrane</keyword>
<feature type="transmembrane region" description="Helical" evidence="7">
    <location>
        <begin position="114"/>
        <end position="134"/>
    </location>
</feature>
<dbReference type="EMBL" id="JAKZBV010000001">
    <property type="protein sequence ID" value="MCH6471652.1"/>
    <property type="molecule type" value="Genomic_DNA"/>
</dbReference>
<evidence type="ECO:0000313" key="8">
    <source>
        <dbReference type="EMBL" id="MCH6471652.1"/>
    </source>
</evidence>
<keyword evidence="9" id="KW-1185">Reference proteome</keyword>
<feature type="transmembrane region" description="Helical" evidence="7">
    <location>
        <begin position="502"/>
        <end position="521"/>
    </location>
</feature>
<comment type="subcellular location">
    <subcellularLocation>
        <location evidence="1">Cell membrane</location>
        <topology evidence="1">Multi-pass membrane protein</topology>
    </subcellularLocation>
</comment>
<comment type="caution">
    <text evidence="8">The sequence shown here is derived from an EMBL/GenBank/DDBJ whole genome shotgun (WGS) entry which is preliminary data.</text>
</comment>
<evidence type="ECO:0000256" key="3">
    <source>
        <dbReference type="ARBA" id="ARBA00022692"/>
    </source>
</evidence>
<dbReference type="SUPFAM" id="SSF56112">
    <property type="entry name" value="Protein kinase-like (PK-like)"/>
    <property type="match status" value="1"/>
</dbReference>
<dbReference type="InterPro" id="IPR022791">
    <property type="entry name" value="L-PG_synthase/AglD"/>
</dbReference>
<keyword evidence="5 7" id="KW-0472">Membrane</keyword>
<feature type="transmembrane region" description="Helical" evidence="7">
    <location>
        <begin position="541"/>
        <end position="562"/>
    </location>
</feature>
<feature type="transmembrane region" description="Helical" evidence="7">
    <location>
        <begin position="620"/>
        <end position="643"/>
    </location>
</feature>
<gene>
    <name evidence="8" type="ORF">L0M17_17005</name>
</gene>
<feature type="transmembrane region" description="Helical" evidence="7">
    <location>
        <begin position="87"/>
        <end position="107"/>
    </location>
</feature>
<dbReference type="Pfam" id="PF03706">
    <property type="entry name" value="LPG_synthase_TM"/>
    <property type="match status" value="1"/>
</dbReference>
<reference evidence="8 9" key="1">
    <citation type="submission" date="2022-03" db="EMBL/GenBank/DDBJ databases">
        <title>Sinomonas sp. isolated from a soil.</title>
        <authorList>
            <person name="Han J."/>
            <person name="Kim D.-U."/>
        </authorList>
    </citation>
    <scope>NUCLEOTIDE SEQUENCE [LARGE SCALE GENOMIC DNA]</scope>
    <source>
        <strain evidence="8 9">5-5</strain>
    </source>
</reference>
<feature type="transmembrane region" description="Helical" evidence="7">
    <location>
        <begin position="706"/>
        <end position="728"/>
    </location>
</feature>
<keyword evidence="4 7" id="KW-1133">Transmembrane helix</keyword>